<dbReference type="CDD" id="cd14473">
    <property type="entry name" value="FERM_B-lobe"/>
    <property type="match status" value="1"/>
</dbReference>
<accession>A0A8B8DWW8</accession>
<dbReference type="SMART" id="SM01196">
    <property type="entry name" value="FERM_C"/>
    <property type="match status" value="1"/>
</dbReference>
<dbReference type="SUPFAM" id="SSF47031">
    <property type="entry name" value="Second domain of FERM"/>
    <property type="match status" value="1"/>
</dbReference>
<dbReference type="InterPro" id="IPR035963">
    <property type="entry name" value="FERM_2"/>
</dbReference>
<dbReference type="Gene3D" id="1.20.80.10">
    <property type="match status" value="1"/>
</dbReference>
<dbReference type="InterPro" id="IPR014352">
    <property type="entry name" value="FERM/acyl-CoA-bd_prot_sf"/>
</dbReference>
<dbReference type="PRINTS" id="PR00935">
    <property type="entry name" value="BAND41"/>
</dbReference>
<dbReference type="CDD" id="cd13185">
    <property type="entry name" value="FERM_C_FRMD1_FRMD6"/>
    <property type="match status" value="1"/>
</dbReference>
<dbReference type="InterPro" id="IPR018979">
    <property type="entry name" value="FERM_N"/>
</dbReference>
<dbReference type="GeneID" id="111130241"/>
<organism evidence="3 5">
    <name type="scientific">Crassostrea virginica</name>
    <name type="common">Eastern oyster</name>
    <dbReference type="NCBI Taxonomy" id="6565"/>
    <lineage>
        <taxon>Eukaryota</taxon>
        <taxon>Metazoa</taxon>
        <taxon>Spiralia</taxon>
        <taxon>Lophotrochozoa</taxon>
        <taxon>Mollusca</taxon>
        <taxon>Bivalvia</taxon>
        <taxon>Autobranchia</taxon>
        <taxon>Pteriomorphia</taxon>
        <taxon>Ostreida</taxon>
        <taxon>Ostreoidea</taxon>
        <taxon>Ostreidae</taxon>
        <taxon>Crassostrea</taxon>
    </lineage>
</organism>
<dbReference type="PANTHER" id="PTHR13429">
    <property type="entry name" value="FERM DOMAIN (PROTEIN4.1-EZRIN-RADIXIN-MOESIN) FAMILY"/>
    <property type="match status" value="1"/>
</dbReference>
<dbReference type="Gene3D" id="2.30.29.30">
    <property type="entry name" value="Pleckstrin-homology domain (PH domain)/Phosphotyrosine-binding domain (PTB)"/>
    <property type="match status" value="1"/>
</dbReference>
<dbReference type="PANTHER" id="PTHR13429:SF5">
    <property type="entry name" value="PROTEIN EXPANDED"/>
    <property type="match status" value="1"/>
</dbReference>
<evidence type="ECO:0000313" key="3">
    <source>
        <dbReference type="Proteomes" id="UP000694844"/>
    </source>
</evidence>
<dbReference type="PROSITE" id="PS50057">
    <property type="entry name" value="FERM_3"/>
    <property type="match status" value="1"/>
</dbReference>
<feature type="region of interest" description="Disordered" evidence="1">
    <location>
        <begin position="693"/>
        <end position="737"/>
    </location>
</feature>
<dbReference type="CDD" id="cd17101">
    <property type="entry name" value="FERM_F1_PTPN13_like"/>
    <property type="match status" value="1"/>
</dbReference>
<dbReference type="SMART" id="SM00295">
    <property type="entry name" value="B41"/>
    <property type="match status" value="1"/>
</dbReference>
<evidence type="ECO:0000313" key="5">
    <source>
        <dbReference type="RefSeq" id="XP_022332737.1"/>
    </source>
</evidence>
<reference evidence="4 5" key="1">
    <citation type="submission" date="2025-04" db="UniProtKB">
        <authorList>
            <consortium name="RefSeq"/>
        </authorList>
    </citation>
    <scope>IDENTIFICATION</scope>
    <source>
        <tissue evidence="4 5">Whole sample</tissue>
    </source>
</reference>
<dbReference type="RefSeq" id="XP_022332737.1">
    <property type="nucleotide sequence ID" value="XM_022477029.1"/>
</dbReference>
<dbReference type="GO" id="GO:0035332">
    <property type="term" value="P:positive regulation of hippo signaling"/>
    <property type="evidence" value="ECO:0007669"/>
    <property type="project" value="TreeGrafter"/>
</dbReference>
<feature type="domain" description="FERM" evidence="2">
    <location>
        <begin position="15"/>
        <end position="320"/>
    </location>
</feature>
<protein>
    <submittedName>
        <fullName evidence="4 5">Protein expanded-like</fullName>
    </submittedName>
</protein>
<gene>
    <name evidence="4 5" type="primary">LOC111130241</name>
</gene>
<evidence type="ECO:0000259" key="2">
    <source>
        <dbReference type="PROSITE" id="PS50057"/>
    </source>
</evidence>
<dbReference type="Pfam" id="PF00373">
    <property type="entry name" value="FERM_M"/>
    <property type="match status" value="1"/>
</dbReference>
<dbReference type="InterPro" id="IPR029071">
    <property type="entry name" value="Ubiquitin-like_domsf"/>
</dbReference>
<feature type="compositionally biased region" description="Low complexity" evidence="1">
    <location>
        <begin position="531"/>
        <end position="548"/>
    </location>
</feature>
<dbReference type="Pfam" id="PF09380">
    <property type="entry name" value="FERM_C"/>
    <property type="match status" value="1"/>
</dbReference>
<dbReference type="RefSeq" id="XP_022332736.1">
    <property type="nucleotide sequence ID" value="XM_022477028.1"/>
</dbReference>
<evidence type="ECO:0000313" key="4">
    <source>
        <dbReference type="RefSeq" id="XP_022332736.1"/>
    </source>
</evidence>
<dbReference type="InterPro" id="IPR019749">
    <property type="entry name" value="Band_41_domain"/>
</dbReference>
<evidence type="ECO:0000256" key="1">
    <source>
        <dbReference type="SAM" id="MobiDB-lite"/>
    </source>
</evidence>
<dbReference type="GO" id="GO:0098592">
    <property type="term" value="C:cytoplasmic side of apical plasma membrane"/>
    <property type="evidence" value="ECO:0007669"/>
    <property type="project" value="TreeGrafter"/>
</dbReference>
<feature type="region of interest" description="Disordered" evidence="1">
    <location>
        <begin position="437"/>
        <end position="549"/>
    </location>
</feature>
<dbReference type="SUPFAM" id="SSF54236">
    <property type="entry name" value="Ubiquitin-like"/>
    <property type="match status" value="1"/>
</dbReference>
<dbReference type="InterPro" id="IPR047145">
    <property type="entry name" value="FRMD6-like"/>
</dbReference>
<proteinExistence type="predicted"/>
<dbReference type="InterPro" id="IPR041781">
    <property type="entry name" value="FRMD6-FERM_C"/>
</dbReference>
<dbReference type="Pfam" id="PF09379">
    <property type="entry name" value="FERM_N"/>
    <property type="match status" value="1"/>
</dbReference>
<dbReference type="InterPro" id="IPR019748">
    <property type="entry name" value="FERM_central"/>
</dbReference>
<dbReference type="Gene3D" id="3.10.20.90">
    <property type="entry name" value="Phosphatidylinositol 3-kinase Catalytic Subunit, Chain A, domain 1"/>
    <property type="match status" value="1"/>
</dbReference>
<keyword evidence="3" id="KW-1185">Reference proteome</keyword>
<dbReference type="KEGG" id="cvn:111130241"/>
<dbReference type="SUPFAM" id="SSF50729">
    <property type="entry name" value="PH domain-like"/>
    <property type="match status" value="1"/>
</dbReference>
<feature type="compositionally biased region" description="Low complexity" evidence="1">
    <location>
        <begin position="506"/>
        <end position="520"/>
    </location>
</feature>
<dbReference type="AlphaFoldDB" id="A0A8B8DWW8"/>
<dbReference type="InterPro" id="IPR011993">
    <property type="entry name" value="PH-like_dom_sf"/>
</dbReference>
<dbReference type="InterPro" id="IPR018980">
    <property type="entry name" value="FERM_PH-like_C"/>
</dbReference>
<dbReference type="Proteomes" id="UP000694844">
    <property type="component" value="Chromosome 4"/>
</dbReference>
<sequence>MSSLSLHNAASKKKKIVNVILLNGEAYQVTVDVKSKFLDVFNQITSYLNLRETEYFGLAQKKDEEFVFVGLDEKIHKQAPKSWKTGNGEGLDERGQPILTVYFRVHFYVDQFVLLREKVTRHLYYLQLKENLLHYNHVCSEGKCFQMVSYALQADFGNYSSEKHAESYFDPREYFPAWMVKRRGENYIVNNTPVIHKDLQNVTKSEAELRFIREASMSPAAHNLHFYRLRKRKTDKACNAWLGVCAKGIEIYEEMDDSFKNLISTFLWPDIGKLHFEKKKFEIQSGPGGRKFSYYTDSDTKSKYLLSLCRTTHMFQMAIQPKLMEIRHLDAEDKRRYRESYIYSDTQDLVTNGGAFRGNLSPSTKGATTRFSVVSDASSNTTSGIASDKMTISFEESDGTEPNKEIMIDCPPQVSNFRMSPRQGRLTTEGVISTLPNYIPSRGKKTSPKLDYKSASVGRGKKNIDRSPSLGRPAIPKPSTSPIIRHIDRISPTATPVISAHRSDISAHSGHSAHSAQSSGTVFNSSEHVNRSPSGSSLGSLQGGRLSLPCPPQPVPPAYTCTRTVPVYVAHSTTSSFSQSDVISFSQPVSRSTSRADSFNKNFGRYQLQENEPYLPPISNQLQTTFTGSVAPGVVGSGTPLLDALAGNLVLPTYPPVPHAGEMTEVPYSSPEITDAYIPNNEMTLPEMTKEYLAPPPMFADSSHNESTDSALSGSGSLDPKLSVTSDSGSGDQGELEIEEAKQDNEQKNDNAPTQISVNNQGEILHPELEEIRGQPSAFSSFSMITKLCTDKSLMQNPYPKVSVPVIGAYDMSSIRSTDSRISHLSHDLDSRRLSSCYPESSQPMLTPVTPTRPYSWHSENFDLDTQLTLLNGNVAMIPGYLDNHSSMPQNLGGILVAPSSSIANSFALDFARQQMMGDRYSPQAIASHLMIPPKLSSGGHSTTDRNISQKAFKETYGIA</sequence>
<dbReference type="InterPro" id="IPR000299">
    <property type="entry name" value="FERM_domain"/>
</dbReference>
<dbReference type="OrthoDB" id="5957665at2759"/>
<name>A0A8B8DWW8_CRAVI</name>